<evidence type="ECO:0000256" key="3">
    <source>
        <dbReference type="ARBA" id="ARBA00013253"/>
    </source>
</evidence>
<comment type="function">
    <text evidence="10">Catalyzes the transfer of pyrophosphate from adenosine triphosphate (ATP) to 6-hydroxymethyl-7,8-dihydropterin, an enzymatic step in folate biosynthesis pathway.</text>
</comment>
<feature type="domain" description="7,8-dihydro-6-hydroxymethylpterin-pyrophosphokinase" evidence="13">
    <location>
        <begin position="9"/>
        <end position="139"/>
    </location>
</feature>
<dbReference type="GO" id="GO:0016301">
    <property type="term" value="F:kinase activity"/>
    <property type="evidence" value="ECO:0007669"/>
    <property type="project" value="UniProtKB-KW"/>
</dbReference>
<dbReference type="EMBL" id="SOCA01000002">
    <property type="protein sequence ID" value="TDU73300.1"/>
    <property type="molecule type" value="Genomic_DNA"/>
</dbReference>
<evidence type="ECO:0000256" key="8">
    <source>
        <dbReference type="ARBA" id="ARBA00022840"/>
    </source>
</evidence>
<dbReference type="UniPathway" id="UPA00077">
    <property type="reaction ID" value="UER00155"/>
</dbReference>
<evidence type="ECO:0000256" key="5">
    <source>
        <dbReference type="ARBA" id="ARBA00022679"/>
    </source>
</evidence>
<keyword evidence="7 14" id="KW-0418">Kinase</keyword>
<dbReference type="PANTHER" id="PTHR43071">
    <property type="entry name" value="2-AMINO-4-HYDROXY-6-HYDROXYMETHYLDIHYDROPTERIDINE PYROPHOSPHOKINASE"/>
    <property type="match status" value="1"/>
</dbReference>
<comment type="similarity">
    <text evidence="2">Belongs to the HPPK family.</text>
</comment>
<dbReference type="PANTHER" id="PTHR43071:SF1">
    <property type="entry name" value="2-AMINO-4-HYDROXY-6-HYDROXYMETHYLDIHYDROPTERIDINE PYROPHOSPHOKINASE"/>
    <property type="match status" value="1"/>
</dbReference>
<evidence type="ECO:0000313" key="14">
    <source>
        <dbReference type="EMBL" id="TDU73300.1"/>
    </source>
</evidence>
<evidence type="ECO:0000256" key="7">
    <source>
        <dbReference type="ARBA" id="ARBA00022777"/>
    </source>
</evidence>
<evidence type="ECO:0000256" key="6">
    <source>
        <dbReference type="ARBA" id="ARBA00022741"/>
    </source>
</evidence>
<dbReference type="Proteomes" id="UP000295662">
    <property type="component" value="Unassembled WGS sequence"/>
</dbReference>
<dbReference type="AlphaFoldDB" id="A0A4R7S4F5"/>
<keyword evidence="8" id="KW-0067">ATP-binding</keyword>
<accession>A0A4R7S4F5</accession>
<dbReference type="GO" id="GO:0005524">
    <property type="term" value="F:ATP binding"/>
    <property type="evidence" value="ECO:0007669"/>
    <property type="project" value="UniProtKB-KW"/>
</dbReference>
<dbReference type="Pfam" id="PF01288">
    <property type="entry name" value="HPPK"/>
    <property type="match status" value="1"/>
</dbReference>
<dbReference type="InterPro" id="IPR000550">
    <property type="entry name" value="Hppk"/>
</dbReference>
<evidence type="ECO:0000256" key="10">
    <source>
        <dbReference type="ARBA" id="ARBA00029409"/>
    </source>
</evidence>
<proteinExistence type="inferred from homology"/>
<name>A0A4R7S4F5_9BACT</name>
<dbReference type="SUPFAM" id="SSF55083">
    <property type="entry name" value="6-hydroxymethyl-7,8-dihydropterin pyrophosphokinase, HPPK"/>
    <property type="match status" value="1"/>
</dbReference>
<sequence length="178" mass="19458">MSVTTAFGIALGSNLGDRQDHLQQGVEQLLMRIPGARLTAGASLYETDPVDCAPGTQAFLNTVIELETDLLPVEIHAHLIAVESLLGRPAQREQNSPRTLDLDLLYAGEYRSIDPILTVPHPRLHLRRFVLQPLAEIRPTLQLPGLAMNITEALAALEDEPGSVRPAGAWRYQLMPTG</sequence>
<evidence type="ECO:0000256" key="2">
    <source>
        <dbReference type="ARBA" id="ARBA00005810"/>
    </source>
</evidence>
<reference evidence="14 15" key="1">
    <citation type="submission" date="2019-03" db="EMBL/GenBank/DDBJ databases">
        <title>Genomic Encyclopedia of Archaeal and Bacterial Type Strains, Phase II (KMG-II): from individual species to whole genera.</title>
        <authorList>
            <person name="Goeker M."/>
        </authorList>
    </citation>
    <scope>NUCLEOTIDE SEQUENCE [LARGE SCALE GENOMIC DNA]</scope>
    <source>
        <strain evidence="14 15">ATCC 25309</strain>
    </source>
</reference>
<evidence type="ECO:0000256" key="4">
    <source>
        <dbReference type="ARBA" id="ARBA00016218"/>
    </source>
</evidence>
<dbReference type="GO" id="GO:0046656">
    <property type="term" value="P:folic acid biosynthetic process"/>
    <property type="evidence" value="ECO:0007669"/>
    <property type="project" value="UniProtKB-KW"/>
</dbReference>
<evidence type="ECO:0000256" key="12">
    <source>
        <dbReference type="ARBA" id="ARBA00033413"/>
    </source>
</evidence>
<dbReference type="GO" id="GO:0003848">
    <property type="term" value="F:2-amino-4-hydroxy-6-hydroxymethyldihydropteridine diphosphokinase activity"/>
    <property type="evidence" value="ECO:0007669"/>
    <property type="project" value="UniProtKB-EC"/>
</dbReference>
<evidence type="ECO:0000256" key="11">
    <source>
        <dbReference type="ARBA" id="ARBA00029766"/>
    </source>
</evidence>
<evidence type="ECO:0000256" key="9">
    <source>
        <dbReference type="ARBA" id="ARBA00022909"/>
    </source>
</evidence>
<dbReference type="GO" id="GO:0046654">
    <property type="term" value="P:tetrahydrofolate biosynthetic process"/>
    <property type="evidence" value="ECO:0007669"/>
    <property type="project" value="UniProtKB-UniPathway"/>
</dbReference>
<organism evidence="14 15">
    <name type="scientific">Prosthecobacter fusiformis</name>
    <dbReference type="NCBI Taxonomy" id="48464"/>
    <lineage>
        <taxon>Bacteria</taxon>
        <taxon>Pseudomonadati</taxon>
        <taxon>Verrucomicrobiota</taxon>
        <taxon>Verrucomicrobiia</taxon>
        <taxon>Verrucomicrobiales</taxon>
        <taxon>Verrucomicrobiaceae</taxon>
        <taxon>Prosthecobacter</taxon>
    </lineage>
</organism>
<dbReference type="RefSeq" id="WP_133794720.1">
    <property type="nucleotide sequence ID" value="NZ_SOCA01000002.1"/>
</dbReference>
<evidence type="ECO:0000313" key="15">
    <source>
        <dbReference type="Proteomes" id="UP000295662"/>
    </source>
</evidence>
<evidence type="ECO:0000259" key="13">
    <source>
        <dbReference type="Pfam" id="PF01288"/>
    </source>
</evidence>
<dbReference type="OrthoDB" id="9808041at2"/>
<keyword evidence="5" id="KW-0808">Transferase</keyword>
<comment type="caution">
    <text evidence="14">The sequence shown here is derived from an EMBL/GenBank/DDBJ whole genome shotgun (WGS) entry which is preliminary data.</text>
</comment>
<protein>
    <recommendedName>
        <fullName evidence="4">2-amino-4-hydroxy-6-hydroxymethyldihydropteridine pyrophosphokinase</fullName>
        <ecNumber evidence="3">2.7.6.3</ecNumber>
    </recommendedName>
    <alternativeName>
        <fullName evidence="11">6-hydroxymethyl-7,8-dihydropterin pyrophosphokinase</fullName>
    </alternativeName>
    <alternativeName>
        <fullName evidence="12">7,8-dihydro-6-hydroxymethylpterin-pyrophosphokinase</fullName>
    </alternativeName>
</protein>
<dbReference type="Gene3D" id="3.30.70.560">
    <property type="entry name" value="7,8-Dihydro-6-hydroxymethylpterin-pyrophosphokinase HPPK"/>
    <property type="match status" value="1"/>
</dbReference>
<dbReference type="EC" id="2.7.6.3" evidence="3"/>
<gene>
    <name evidence="14" type="ORF">EI77_01770</name>
</gene>
<dbReference type="CDD" id="cd00483">
    <property type="entry name" value="HPPK"/>
    <property type="match status" value="1"/>
</dbReference>
<comment type="pathway">
    <text evidence="1">Cofactor biosynthesis; tetrahydrofolate biosynthesis; 2-amino-4-hydroxy-6-hydroxymethyl-7,8-dihydropteridine diphosphate from 7,8-dihydroneopterin triphosphate: step 4/4.</text>
</comment>
<keyword evidence="9" id="KW-0289">Folate biosynthesis</keyword>
<keyword evidence="6" id="KW-0547">Nucleotide-binding</keyword>
<dbReference type="InterPro" id="IPR035907">
    <property type="entry name" value="Hppk_sf"/>
</dbReference>
<dbReference type="NCBIfam" id="TIGR01498">
    <property type="entry name" value="folK"/>
    <property type="match status" value="1"/>
</dbReference>
<evidence type="ECO:0000256" key="1">
    <source>
        <dbReference type="ARBA" id="ARBA00005051"/>
    </source>
</evidence>
<keyword evidence="15" id="KW-1185">Reference proteome</keyword>